<evidence type="ECO:0000256" key="3">
    <source>
        <dbReference type="ARBA" id="ARBA00022516"/>
    </source>
</evidence>
<evidence type="ECO:0000256" key="7">
    <source>
        <dbReference type="ARBA" id="ARBA00022840"/>
    </source>
</evidence>
<reference evidence="12 13" key="1">
    <citation type="submission" date="2018-09" db="EMBL/GenBank/DDBJ databases">
        <title>Genomic Encyclopedia of Archaeal and Bacterial Type Strains, Phase II (KMG-II): from individual species to whole genera.</title>
        <authorList>
            <person name="Goeker M."/>
        </authorList>
    </citation>
    <scope>NUCLEOTIDE SEQUENCE [LARGE SCALE GENOMIC DNA]</scope>
    <source>
        <strain evidence="12 13">DSM 17008</strain>
    </source>
</reference>
<dbReference type="GO" id="GO:0005886">
    <property type="term" value="C:plasma membrane"/>
    <property type="evidence" value="ECO:0007669"/>
    <property type="project" value="TreeGrafter"/>
</dbReference>
<keyword evidence="8" id="KW-0443">Lipid metabolism</keyword>
<dbReference type="Gene3D" id="3.40.50.10330">
    <property type="entry name" value="Probable inorganic polyphosphate/atp-NAD kinase, domain 1"/>
    <property type="match status" value="1"/>
</dbReference>
<evidence type="ECO:0000256" key="10">
    <source>
        <dbReference type="ARBA" id="ARBA00023264"/>
    </source>
</evidence>
<dbReference type="PANTHER" id="PTHR12358">
    <property type="entry name" value="SPHINGOSINE KINASE"/>
    <property type="match status" value="1"/>
</dbReference>
<dbReference type="PANTHER" id="PTHR12358:SF107">
    <property type="entry name" value="LIPID KINASE BMRU-RELATED"/>
    <property type="match status" value="1"/>
</dbReference>
<evidence type="ECO:0000259" key="11">
    <source>
        <dbReference type="PROSITE" id="PS50146"/>
    </source>
</evidence>
<keyword evidence="9" id="KW-0594">Phospholipid biosynthesis</keyword>
<dbReference type="GO" id="GO:0004143">
    <property type="term" value="F:ATP-dependent diacylglycerol kinase activity"/>
    <property type="evidence" value="ECO:0007669"/>
    <property type="project" value="TreeGrafter"/>
</dbReference>
<name>A0A419UZM5_9BACL</name>
<keyword evidence="7" id="KW-0067">ATP-binding</keyword>
<evidence type="ECO:0000256" key="5">
    <source>
        <dbReference type="ARBA" id="ARBA00022741"/>
    </source>
</evidence>
<dbReference type="InterPro" id="IPR016064">
    <property type="entry name" value="NAD/diacylglycerol_kinase_sf"/>
</dbReference>
<sequence length="302" mass="33659">MYEKMWLLINGASGNNEIQKNLDATISTLALQTKELTITFTQEKGHTEQLCREQGDRYDIVMIMGGDGTVHEAINGLSSLDDPPVTGILPTGTCNDFSRSLMIPQNLKKAAAVVEQNHIQYVDIGKMNDRYFSNFYGVGLIAETSENIDDQLKGMLGKVSYFISALQTFNNASPFAFTLKADGKEYKDEAVMILLANGHFIGTNRLPGDQISLNDGLIDVYIIKESGAPLLKEFFNSKNPFMYNLEQSSIEYIQAAEVELETANTMKADTDGEVYEETPVHIKVLEKKIPFLFGEILQENNE</sequence>
<dbReference type="InterPro" id="IPR005218">
    <property type="entry name" value="Diacylglycerol/lipid_kinase"/>
</dbReference>
<keyword evidence="4" id="KW-0808">Transferase</keyword>
<dbReference type="OrthoDB" id="142078at2"/>
<dbReference type="Pfam" id="PF00781">
    <property type="entry name" value="DAGK_cat"/>
    <property type="match status" value="1"/>
</dbReference>
<dbReference type="SMART" id="SM00046">
    <property type="entry name" value="DAGKc"/>
    <property type="match status" value="1"/>
</dbReference>
<dbReference type="EMBL" id="RAPK01000010">
    <property type="protein sequence ID" value="RKD71132.1"/>
    <property type="molecule type" value="Genomic_DNA"/>
</dbReference>
<keyword evidence="6 12" id="KW-0418">Kinase</keyword>
<dbReference type="RefSeq" id="WP_120193971.1">
    <property type="nucleotide sequence ID" value="NZ_RAPK01000010.1"/>
</dbReference>
<comment type="caution">
    <text evidence="12">The sequence shown here is derived from an EMBL/GenBank/DDBJ whole genome shotgun (WGS) entry which is preliminary data.</text>
</comment>
<dbReference type="NCBIfam" id="TIGR00147">
    <property type="entry name" value="YegS/Rv2252/BmrU family lipid kinase"/>
    <property type="match status" value="1"/>
</dbReference>
<keyword evidence="5" id="KW-0547">Nucleotide-binding</keyword>
<dbReference type="GO" id="GO:0008654">
    <property type="term" value="P:phospholipid biosynthetic process"/>
    <property type="evidence" value="ECO:0007669"/>
    <property type="project" value="UniProtKB-KW"/>
</dbReference>
<proteinExistence type="inferred from homology"/>
<evidence type="ECO:0000256" key="4">
    <source>
        <dbReference type="ARBA" id="ARBA00022679"/>
    </source>
</evidence>
<evidence type="ECO:0000256" key="2">
    <source>
        <dbReference type="ARBA" id="ARBA00005983"/>
    </source>
</evidence>
<dbReference type="SUPFAM" id="SSF111331">
    <property type="entry name" value="NAD kinase/diacylglycerol kinase-like"/>
    <property type="match status" value="1"/>
</dbReference>
<keyword evidence="13" id="KW-1185">Reference proteome</keyword>
<dbReference type="InterPro" id="IPR045540">
    <property type="entry name" value="YegS/DAGK_C"/>
</dbReference>
<protein>
    <submittedName>
        <fullName evidence="12">YegS/Rv2252/BmrU family lipid kinase</fullName>
    </submittedName>
</protein>
<dbReference type="Pfam" id="PF19279">
    <property type="entry name" value="YegS_C"/>
    <property type="match status" value="1"/>
</dbReference>
<gene>
    <name evidence="12" type="ORF">ATL39_2524</name>
</gene>
<evidence type="ECO:0000256" key="1">
    <source>
        <dbReference type="ARBA" id="ARBA00001946"/>
    </source>
</evidence>
<dbReference type="Proteomes" id="UP000285120">
    <property type="component" value="Unassembled WGS sequence"/>
</dbReference>
<dbReference type="InterPro" id="IPR050187">
    <property type="entry name" value="Lipid_Phosphate_FormReg"/>
</dbReference>
<dbReference type="Gene3D" id="2.60.200.40">
    <property type="match status" value="1"/>
</dbReference>
<feature type="domain" description="DAGKc" evidence="11">
    <location>
        <begin position="1"/>
        <end position="131"/>
    </location>
</feature>
<keyword evidence="3" id="KW-0444">Lipid biosynthesis</keyword>
<comment type="cofactor">
    <cofactor evidence="1">
        <name>Mg(2+)</name>
        <dbReference type="ChEBI" id="CHEBI:18420"/>
    </cofactor>
</comment>
<evidence type="ECO:0000313" key="12">
    <source>
        <dbReference type="EMBL" id="RKD71132.1"/>
    </source>
</evidence>
<evidence type="ECO:0000256" key="6">
    <source>
        <dbReference type="ARBA" id="ARBA00022777"/>
    </source>
</evidence>
<dbReference type="InterPro" id="IPR017438">
    <property type="entry name" value="ATP-NAD_kinase_N"/>
</dbReference>
<organism evidence="12 13">
    <name type="scientific">Sinobaca qinghaiensis</name>
    <dbReference type="NCBI Taxonomy" id="342944"/>
    <lineage>
        <taxon>Bacteria</taxon>
        <taxon>Bacillati</taxon>
        <taxon>Bacillota</taxon>
        <taxon>Bacilli</taxon>
        <taxon>Bacillales</taxon>
        <taxon>Sporolactobacillaceae</taxon>
        <taxon>Sinobaca</taxon>
    </lineage>
</organism>
<accession>A0A419UZM5</accession>
<dbReference type="PROSITE" id="PS50146">
    <property type="entry name" value="DAGK"/>
    <property type="match status" value="1"/>
</dbReference>
<evidence type="ECO:0000313" key="13">
    <source>
        <dbReference type="Proteomes" id="UP000285120"/>
    </source>
</evidence>
<evidence type="ECO:0000256" key="8">
    <source>
        <dbReference type="ARBA" id="ARBA00023098"/>
    </source>
</evidence>
<dbReference type="AlphaFoldDB" id="A0A419UZM5"/>
<comment type="similarity">
    <text evidence="2">Belongs to the diacylglycerol/lipid kinase family.</text>
</comment>
<dbReference type="InterPro" id="IPR001206">
    <property type="entry name" value="Diacylglycerol_kinase_cat_dom"/>
</dbReference>
<evidence type="ECO:0000256" key="9">
    <source>
        <dbReference type="ARBA" id="ARBA00023209"/>
    </source>
</evidence>
<dbReference type="GO" id="GO:0005524">
    <property type="term" value="F:ATP binding"/>
    <property type="evidence" value="ECO:0007669"/>
    <property type="project" value="UniProtKB-KW"/>
</dbReference>
<keyword evidence="10" id="KW-1208">Phospholipid metabolism</keyword>